<keyword evidence="4" id="KW-0788">Thiol protease</keyword>
<evidence type="ECO:0000313" key="6">
    <source>
        <dbReference type="EMBL" id="KAJ8425360.1"/>
    </source>
</evidence>
<keyword evidence="3" id="KW-0378">Hydrolase</keyword>
<dbReference type="GO" id="GO:0005634">
    <property type="term" value="C:nucleus"/>
    <property type="evidence" value="ECO:0007669"/>
    <property type="project" value="TreeGrafter"/>
</dbReference>
<evidence type="ECO:0000256" key="3">
    <source>
        <dbReference type="ARBA" id="ARBA00022801"/>
    </source>
</evidence>
<organism evidence="6 7">
    <name type="scientific">Carnegiea gigantea</name>
    <dbReference type="NCBI Taxonomy" id="171969"/>
    <lineage>
        <taxon>Eukaryota</taxon>
        <taxon>Viridiplantae</taxon>
        <taxon>Streptophyta</taxon>
        <taxon>Embryophyta</taxon>
        <taxon>Tracheophyta</taxon>
        <taxon>Spermatophyta</taxon>
        <taxon>Magnoliopsida</taxon>
        <taxon>eudicotyledons</taxon>
        <taxon>Gunneridae</taxon>
        <taxon>Pentapetalae</taxon>
        <taxon>Caryophyllales</taxon>
        <taxon>Cactineae</taxon>
        <taxon>Cactaceae</taxon>
        <taxon>Cactoideae</taxon>
        <taxon>Echinocereeae</taxon>
        <taxon>Carnegiea</taxon>
    </lineage>
</organism>
<dbReference type="SUPFAM" id="SSF54001">
    <property type="entry name" value="Cysteine proteinases"/>
    <property type="match status" value="1"/>
</dbReference>
<dbReference type="PROSITE" id="PS50600">
    <property type="entry name" value="ULP_PROTEASE"/>
    <property type="match status" value="1"/>
</dbReference>
<dbReference type="InterPro" id="IPR003653">
    <property type="entry name" value="Peptidase_C48_C"/>
</dbReference>
<dbReference type="Pfam" id="PF02902">
    <property type="entry name" value="Peptidase_C48"/>
    <property type="match status" value="1"/>
</dbReference>
<protein>
    <recommendedName>
        <fullName evidence="5">Ubiquitin-like protease family profile domain-containing protein</fullName>
    </recommendedName>
</protein>
<dbReference type="Gene3D" id="3.40.395.10">
    <property type="entry name" value="Adenoviral Proteinase, Chain A"/>
    <property type="match status" value="1"/>
</dbReference>
<gene>
    <name evidence="6" type="ORF">Cgig2_032876</name>
</gene>
<accession>A0A9Q1JN04</accession>
<proteinExistence type="inferred from homology"/>
<dbReference type="InterPro" id="IPR038765">
    <property type="entry name" value="Papain-like_cys_pep_sf"/>
</dbReference>
<comment type="caution">
    <text evidence="6">The sequence shown here is derived from an EMBL/GenBank/DDBJ whole genome shotgun (WGS) entry which is preliminary data.</text>
</comment>
<dbReference type="GO" id="GO:0016929">
    <property type="term" value="F:deSUMOylase activity"/>
    <property type="evidence" value="ECO:0007669"/>
    <property type="project" value="TreeGrafter"/>
</dbReference>
<dbReference type="GO" id="GO:0006508">
    <property type="term" value="P:proteolysis"/>
    <property type="evidence" value="ECO:0007669"/>
    <property type="project" value="UniProtKB-KW"/>
</dbReference>
<dbReference type="PANTHER" id="PTHR12606:SF136">
    <property type="entry name" value="ULP1 PROTEASE FAMILY PROTEIN"/>
    <property type="match status" value="1"/>
</dbReference>
<dbReference type="GO" id="GO:0016926">
    <property type="term" value="P:protein desumoylation"/>
    <property type="evidence" value="ECO:0007669"/>
    <property type="project" value="TreeGrafter"/>
</dbReference>
<dbReference type="EMBL" id="JAKOGI010001488">
    <property type="protein sequence ID" value="KAJ8425360.1"/>
    <property type="molecule type" value="Genomic_DNA"/>
</dbReference>
<keyword evidence="7" id="KW-1185">Reference proteome</keyword>
<evidence type="ECO:0000259" key="5">
    <source>
        <dbReference type="PROSITE" id="PS50600"/>
    </source>
</evidence>
<keyword evidence="2" id="KW-0645">Protease</keyword>
<name>A0A9Q1JN04_9CARY</name>
<evidence type="ECO:0000256" key="4">
    <source>
        <dbReference type="ARBA" id="ARBA00022807"/>
    </source>
</evidence>
<sequence>MNFAYMYLVVCVLEMCYSWLRIMQVLASYISAPLSVTEIELVANIRSRFKGIRPNVKHVSLRLTCALTLTDREADLQECLLKLVPARWLWGLIHVVRKTGAGDSFKATPQPDVYYVFKPLLETSDEHWLLLVADLSKRSFIVYDSLPSPVTKSRQELVDSVSMGTTSLTLLTMFTRVKRITFVLAFLCSTTHADARQWHVITPNYPEQRNGHDCRVFVMAFMDLLSLKAVGFKFDQDWPGSSCPATSARFVSNFSNLVTHPKSGT</sequence>
<reference evidence="6" key="1">
    <citation type="submission" date="2022-04" db="EMBL/GenBank/DDBJ databases">
        <title>Carnegiea gigantea Genome sequencing and assembly v2.</title>
        <authorList>
            <person name="Copetti D."/>
            <person name="Sanderson M.J."/>
            <person name="Burquez A."/>
            <person name="Wojciechowski M.F."/>
        </authorList>
    </citation>
    <scope>NUCLEOTIDE SEQUENCE</scope>
    <source>
        <strain evidence="6">SGP5-SGP5p</strain>
        <tissue evidence="6">Aerial part</tissue>
    </source>
</reference>
<dbReference type="Proteomes" id="UP001153076">
    <property type="component" value="Unassembled WGS sequence"/>
</dbReference>
<evidence type="ECO:0000313" key="7">
    <source>
        <dbReference type="Proteomes" id="UP001153076"/>
    </source>
</evidence>
<evidence type="ECO:0000256" key="2">
    <source>
        <dbReference type="ARBA" id="ARBA00022670"/>
    </source>
</evidence>
<dbReference type="AlphaFoldDB" id="A0A9Q1JN04"/>
<feature type="domain" description="Ubiquitin-like protease family profile" evidence="5">
    <location>
        <begin position="1"/>
        <end position="225"/>
    </location>
</feature>
<comment type="similarity">
    <text evidence="1">Belongs to the peptidase C48 family.</text>
</comment>
<dbReference type="PANTHER" id="PTHR12606">
    <property type="entry name" value="SENTRIN/SUMO-SPECIFIC PROTEASE"/>
    <property type="match status" value="1"/>
</dbReference>
<evidence type="ECO:0000256" key="1">
    <source>
        <dbReference type="ARBA" id="ARBA00005234"/>
    </source>
</evidence>